<dbReference type="RefSeq" id="WP_068671322.1">
    <property type="nucleotide sequence ID" value="NZ_LWLG01000014.1"/>
</dbReference>
<keyword evidence="3" id="KW-1185">Reference proteome</keyword>
<dbReference type="PATRIC" id="fig|999894.6.peg.1717"/>
<dbReference type="Proteomes" id="UP000078390">
    <property type="component" value="Unassembled WGS sequence"/>
</dbReference>
<feature type="domain" description="DUF362" evidence="1">
    <location>
        <begin position="41"/>
        <end position="234"/>
    </location>
</feature>
<evidence type="ECO:0000313" key="3">
    <source>
        <dbReference type="Proteomes" id="UP000078390"/>
    </source>
</evidence>
<sequence>MGFKERIEFFVCENYRPDRLKRAIAFLLEKLSFQVSSGTRVLVKPNLVSARNAALSCTHPEIVRAVCEWLIEKRAEVTVGDSPAFGTTRGVARAAGLVRALSDLPVKIVSFSPSRPIKLACGVTVKLAREALCADLIVNLPRFKAHDQLLLTLAVKNLFGCVVGLQKPLFHARFGERGDLFYRVILEVSELLPVGLNLMDAIVAMEGRGPTTGRPKNLGLLWASRSAVALDTAIYLALDLSPEEVPLWQTAQKMRLYGARPEEVAFPSDFPDLSDFRLPEKPSPVSFHPLRLIRGILKRLLMKI</sequence>
<dbReference type="Pfam" id="PF04015">
    <property type="entry name" value="DUF362"/>
    <property type="match status" value="1"/>
</dbReference>
<evidence type="ECO:0000313" key="2">
    <source>
        <dbReference type="EMBL" id="OAQ20217.1"/>
    </source>
</evidence>
<name>A0A179D2D5_9BACT</name>
<gene>
    <name evidence="2" type="ORF">TDIS_1719</name>
</gene>
<organism evidence="2 3">
    <name type="scientific">Thermosulfurimonas dismutans</name>
    <dbReference type="NCBI Taxonomy" id="999894"/>
    <lineage>
        <taxon>Bacteria</taxon>
        <taxon>Pseudomonadati</taxon>
        <taxon>Thermodesulfobacteriota</taxon>
        <taxon>Thermodesulfobacteria</taxon>
        <taxon>Thermodesulfobacteriales</taxon>
        <taxon>Thermodesulfobacteriaceae</taxon>
        <taxon>Thermosulfurimonas</taxon>
    </lineage>
</organism>
<evidence type="ECO:0000259" key="1">
    <source>
        <dbReference type="Pfam" id="PF04015"/>
    </source>
</evidence>
<reference evidence="2 3" key="1">
    <citation type="submission" date="2016-04" db="EMBL/GenBank/DDBJ databases">
        <title>Genome analysis of Thermosulfurimonas dismutans, the first thermophilic sulfur-disproportionating bacterium of the phylum Thermodesulfobacteria.</title>
        <authorList>
            <person name="Mardanov A.V."/>
            <person name="Beletsky A.V."/>
            <person name="Kadnikov V.V."/>
            <person name="Slobodkin A.I."/>
            <person name="Ravin N.V."/>
        </authorList>
    </citation>
    <scope>NUCLEOTIDE SEQUENCE [LARGE SCALE GENOMIC DNA]</scope>
    <source>
        <strain evidence="2 3">S95</strain>
    </source>
</reference>
<dbReference type="OrthoDB" id="9807879at2"/>
<comment type="caution">
    <text evidence="2">The sequence shown here is derived from an EMBL/GenBank/DDBJ whole genome shotgun (WGS) entry which is preliminary data.</text>
</comment>
<dbReference type="InterPro" id="IPR007160">
    <property type="entry name" value="DUF362"/>
</dbReference>
<accession>A0A179D2D5</accession>
<dbReference type="STRING" id="999894.TDIS_1719"/>
<protein>
    <recommendedName>
        <fullName evidence="1">DUF362 domain-containing protein</fullName>
    </recommendedName>
</protein>
<proteinExistence type="predicted"/>
<dbReference type="EMBL" id="LWLG01000014">
    <property type="protein sequence ID" value="OAQ20217.1"/>
    <property type="molecule type" value="Genomic_DNA"/>
</dbReference>
<dbReference type="AlphaFoldDB" id="A0A179D2D5"/>